<dbReference type="InterPro" id="IPR001054">
    <property type="entry name" value="A/G_cyclase"/>
</dbReference>
<dbReference type="EMBL" id="BASZ01000017">
    <property type="protein sequence ID" value="GAD51098.1"/>
    <property type="molecule type" value="Genomic_DNA"/>
</dbReference>
<dbReference type="GO" id="GO:0035556">
    <property type="term" value="P:intracellular signal transduction"/>
    <property type="evidence" value="ECO:0007669"/>
    <property type="project" value="InterPro"/>
</dbReference>
<gene>
    <name evidence="2" type="ORF">NT2_17_00150</name>
</gene>
<sequence>MPNPSSDELTAPYYRAQIDRIVKTLNKITTRPTGIGAGYAIPDPDDIAIHDGRRIEATVLFLDICKFSQRSCETMEEQASIMQVLSLFFTEMIHIIEDHGGVVEKNTGDGLMAYFARNDLAGISIQQRAVSCALTMFAAADLINPVLQRAGIPPLDFRICMDHGFITVAKVGAARRFNGIVAVGTTANIASKMLSVAKANTILLGDQMLRGLPALWLENWVNLETEDTGWHYQQSQAPYPFWRYIGRWKAPIL</sequence>
<dbReference type="SUPFAM" id="SSF55073">
    <property type="entry name" value="Nucleotide cyclase"/>
    <property type="match status" value="1"/>
</dbReference>
<dbReference type="Proteomes" id="UP000016568">
    <property type="component" value="Unassembled WGS sequence"/>
</dbReference>
<dbReference type="PROSITE" id="PS50125">
    <property type="entry name" value="GUANYLATE_CYCLASE_2"/>
    <property type="match status" value="1"/>
</dbReference>
<dbReference type="GO" id="GO:0004016">
    <property type="term" value="F:adenylate cyclase activity"/>
    <property type="evidence" value="ECO:0007669"/>
    <property type="project" value="UniProtKB-ARBA"/>
</dbReference>
<evidence type="ECO:0000259" key="1">
    <source>
        <dbReference type="PROSITE" id="PS50125"/>
    </source>
</evidence>
<evidence type="ECO:0000313" key="3">
    <source>
        <dbReference type="Proteomes" id="UP000016568"/>
    </source>
</evidence>
<dbReference type="GO" id="GO:0009190">
    <property type="term" value="P:cyclic nucleotide biosynthetic process"/>
    <property type="evidence" value="ECO:0007669"/>
    <property type="project" value="InterPro"/>
</dbReference>
<dbReference type="RefSeq" id="WP_021691916.1">
    <property type="nucleotide sequence ID" value="NZ_BASZ01000017.1"/>
</dbReference>
<comment type="caution">
    <text evidence="2">The sequence shown here is derived from an EMBL/GenBank/DDBJ whole genome shotgun (WGS) entry which is preliminary data.</text>
</comment>
<proteinExistence type="predicted"/>
<dbReference type="PANTHER" id="PTHR43081:SF1">
    <property type="entry name" value="ADENYLATE CYCLASE, TERMINAL-DIFFERENTIATION SPECIFIC"/>
    <property type="match status" value="1"/>
</dbReference>
<organism evidence="2 3">
    <name type="scientific">Caenibius tardaugens NBRC 16725</name>
    <dbReference type="NCBI Taxonomy" id="1219035"/>
    <lineage>
        <taxon>Bacteria</taxon>
        <taxon>Pseudomonadati</taxon>
        <taxon>Pseudomonadota</taxon>
        <taxon>Alphaproteobacteria</taxon>
        <taxon>Sphingomonadales</taxon>
        <taxon>Erythrobacteraceae</taxon>
        <taxon>Caenibius</taxon>
    </lineage>
</organism>
<dbReference type="Pfam" id="PF00211">
    <property type="entry name" value="Guanylate_cyc"/>
    <property type="match status" value="1"/>
</dbReference>
<protein>
    <recommendedName>
        <fullName evidence="1">Guanylate cyclase domain-containing protein</fullName>
    </recommendedName>
</protein>
<dbReference type="InterPro" id="IPR029787">
    <property type="entry name" value="Nucleotide_cyclase"/>
</dbReference>
<evidence type="ECO:0000313" key="2">
    <source>
        <dbReference type="EMBL" id="GAD51098.1"/>
    </source>
</evidence>
<dbReference type="eggNOG" id="COG2114">
    <property type="taxonomic scope" value="Bacteria"/>
</dbReference>
<accession>U3A8K9</accession>
<keyword evidence="3" id="KW-1185">Reference proteome</keyword>
<dbReference type="Gene3D" id="3.30.70.1230">
    <property type="entry name" value="Nucleotide cyclase"/>
    <property type="match status" value="1"/>
</dbReference>
<dbReference type="OrthoDB" id="9789782at2"/>
<dbReference type="AlphaFoldDB" id="U3A8K9"/>
<reference evidence="2 3" key="1">
    <citation type="submission" date="2013-09" db="EMBL/GenBank/DDBJ databases">
        <title>Whole genome shotgun sequence of Novosphingobium tardaugens NBRC 16725.</title>
        <authorList>
            <person name="Isaki S."/>
            <person name="Hosoyama A."/>
            <person name="Tsuchikane K."/>
            <person name="Katsumata H."/>
            <person name="Ando Y."/>
            <person name="Yamazaki S."/>
            <person name="Fujita N."/>
        </authorList>
    </citation>
    <scope>NUCLEOTIDE SEQUENCE [LARGE SCALE GENOMIC DNA]</scope>
    <source>
        <strain evidence="2 3">NBRC 16725</strain>
    </source>
</reference>
<name>U3A8K9_9SPHN</name>
<dbReference type="CDD" id="cd07302">
    <property type="entry name" value="CHD"/>
    <property type="match status" value="1"/>
</dbReference>
<dbReference type="KEGG" id="ntd:EGO55_04410"/>
<feature type="domain" description="Guanylate cyclase" evidence="1">
    <location>
        <begin position="58"/>
        <end position="194"/>
    </location>
</feature>
<dbReference type="PANTHER" id="PTHR43081">
    <property type="entry name" value="ADENYLATE CYCLASE, TERMINAL-DIFFERENTIATION SPECIFIC-RELATED"/>
    <property type="match status" value="1"/>
</dbReference>
<dbReference type="InterPro" id="IPR050697">
    <property type="entry name" value="Adenylyl/Guanylyl_Cyclase_3/4"/>
</dbReference>